<dbReference type="PROSITE" id="PS51892">
    <property type="entry name" value="SUBTILASE"/>
    <property type="match status" value="1"/>
</dbReference>
<feature type="domain" description="Peptidase S8/S53" evidence="8">
    <location>
        <begin position="307"/>
        <end position="550"/>
    </location>
</feature>
<evidence type="ECO:0000256" key="2">
    <source>
        <dbReference type="ARBA" id="ARBA00022670"/>
    </source>
</evidence>
<evidence type="ECO:0000256" key="4">
    <source>
        <dbReference type="ARBA" id="ARBA00022825"/>
    </source>
</evidence>
<dbReference type="PANTHER" id="PTHR43806:SF11">
    <property type="entry name" value="CEREVISIN-RELATED"/>
    <property type="match status" value="1"/>
</dbReference>
<dbReference type="GO" id="GO:0006508">
    <property type="term" value="P:proteolysis"/>
    <property type="evidence" value="ECO:0007669"/>
    <property type="project" value="UniProtKB-KW"/>
</dbReference>
<protein>
    <recommendedName>
        <fullName evidence="8">Peptidase S8/S53 domain-containing protein</fullName>
    </recommendedName>
</protein>
<evidence type="ECO:0000256" key="3">
    <source>
        <dbReference type="ARBA" id="ARBA00022801"/>
    </source>
</evidence>
<dbReference type="InterPro" id="IPR023828">
    <property type="entry name" value="Peptidase_S8_Ser-AS"/>
</dbReference>
<evidence type="ECO:0000259" key="8">
    <source>
        <dbReference type="Pfam" id="PF00082"/>
    </source>
</evidence>
<dbReference type="PRINTS" id="PR00723">
    <property type="entry name" value="SUBTILISIN"/>
</dbReference>
<dbReference type="Gene3D" id="3.40.50.200">
    <property type="entry name" value="Peptidase S8/S53 domain"/>
    <property type="match status" value="1"/>
</dbReference>
<keyword evidence="7" id="KW-0732">Signal</keyword>
<reference evidence="9 10" key="1">
    <citation type="submission" date="2018-08" db="EMBL/GenBank/DDBJ databases">
        <title>Recombination of ecologically and evolutionarily significant loci maintains genetic cohesion in the Pseudomonas syringae species complex.</title>
        <authorList>
            <person name="Dillon M."/>
            <person name="Thakur S."/>
            <person name="Almeida R.N.D."/>
            <person name="Weir B.S."/>
            <person name="Guttman D.S."/>
        </authorList>
    </citation>
    <scope>NUCLEOTIDE SEQUENCE [LARGE SCALE GENOMIC DNA]</scope>
    <source>
        <strain evidence="9 10">ICMP 19473</strain>
    </source>
</reference>
<organism evidence="9 10">
    <name type="scientific">Pseudomonas viridiflava</name>
    <name type="common">Phytomonas viridiflava</name>
    <dbReference type="NCBI Taxonomy" id="33069"/>
    <lineage>
        <taxon>Bacteria</taxon>
        <taxon>Pseudomonadati</taxon>
        <taxon>Pseudomonadota</taxon>
        <taxon>Gammaproteobacteria</taxon>
        <taxon>Pseudomonadales</taxon>
        <taxon>Pseudomonadaceae</taxon>
        <taxon>Pseudomonas</taxon>
    </lineage>
</organism>
<proteinExistence type="inferred from homology"/>
<feature type="chain" id="PRO_5018176876" description="Peptidase S8/S53 domain-containing protein" evidence="7">
    <location>
        <begin position="40"/>
        <end position="606"/>
    </location>
</feature>
<name>A0A3M5NXW8_PSEVI</name>
<dbReference type="CDD" id="cd00306">
    <property type="entry name" value="Peptidases_S8_S53"/>
    <property type="match status" value="1"/>
</dbReference>
<sequence length="606" mass="66513">MCGMRQSEAYFTPPVQDSRMFSRTLLVAAALACSSFAFADDTLRIERLQRCDDRLDRQQQTFCLRAEGMDNGPVEIRLSGKLLPDSTIQRDGDRLRVQLNDADWKSGPLWLQQAGNSSNPVWLSMAGSYVQAATPDEVAKNMDGLTTYVNLISLIIEERFDGRKEAERIAQKFGATVVGSIAPLNTWQLRLPAKNLIERDATVLRMGSEVSVDAVVIEESQAEAAEGEAPPSDGKQEKPTREQWTANRFMDAVNYYQRRIPGKVSPITPAPIRVGIIERNVDFDTPDFADYRGDCHSGAPRTCVFARDARKPDGHGTTVTGILAANTAEGGNTGFLRSLDGASQGFDVIVERNSDAGITANVAASVNLVEDGVRVLNWSWGIHRIGAKNIQGDDVDSLVRSGLAMSGYEELLEEFFLWLREKHPDVLVVNSAGNGASFSSTDEYRLPSSFITDQLLVVGGHQRTERDDVAVDDPDYVEKRASSNVDMRVDIMASACTRASTVKAGEQGDVHCGTSYATPMVTGLVAAMLSINPTLTPEQIRMLLRRSAMTIGSNYDFEPVGADDLTAPILPSEREFKLHNKDVGRSARLDMQKALDLSVQSRDRVR</sequence>
<keyword evidence="3" id="KW-0378">Hydrolase</keyword>
<feature type="region of interest" description="Disordered" evidence="6">
    <location>
        <begin position="221"/>
        <end position="243"/>
    </location>
</feature>
<dbReference type="PANTHER" id="PTHR43806">
    <property type="entry name" value="PEPTIDASE S8"/>
    <property type="match status" value="1"/>
</dbReference>
<dbReference type="InterPro" id="IPR022398">
    <property type="entry name" value="Peptidase_S8_His-AS"/>
</dbReference>
<evidence type="ECO:0000256" key="1">
    <source>
        <dbReference type="ARBA" id="ARBA00011073"/>
    </source>
</evidence>
<evidence type="ECO:0000313" key="10">
    <source>
        <dbReference type="Proteomes" id="UP000273854"/>
    </source>
</evidence>
<dbReference type="InterPro" id="IPR050131">
    <property type="entry name" value="Peptidase_S8_subtilisin-like"/>
</dbReference>
<accession>A0A3M5NXW8</accession>
<dbReference type="InterPro" id="IPR000209">
    <property type="entry name" value="Peptidase_S8/S53_dom"/>
</dbReference>
<dbReference type="AlphaFoldDB" id="A0A3M5NXW8"/>
<comment type="caution">
    <text evidence="5">Lacks conserved residue(s) required for the propagation of feature annotation.</text>
</comment>
<evidence type="ECO:0000313" key="9">
    <source>
        <dbReference type="EMBL" id="RMT77239.1"/>
    </source>
</evidence>
<evidence type="ECO:0000256" key="6">
    <source>
        <dbReference type="SAM" id="MobiDB-lite"/>
    </source>
</evidence>
<dbReference type="Proteomes" id="UP000273854">
    <property type="component" value="Unassembled WGS sequence"/>
</dbReference>
<keyword evidence="4" id="KW-0720">Serine protease</keyword>
<gene>
    <name evidence="9" type="ORF">ALP40_03244</name>
</gene>
<dbReference type="GO" id="GO:0004252">
    <property type="term" value="F:serine-type endopeptidase activity"/>
    <property type="evidence" value="ECO:0007669"/>
    <property type="project" value="InterPro"/>
</dbReference>
<dbReference type="SUPFAM" id="SSF52743">
    <property type="entry name" value="Subtilisin-like"/>
    <property type="match status" value="1"/>
</dbReference>
<evidence type="ECO:0000256" key="7">
    <source>
        <dbReference type="SAM" id="SignalP"/>
    </source>
</evidence>
<comment type="caution">
    <text evidence="9">The sequence shown here is derived from an EMBL/GenBank/DDBJ whole genome shotgun (WGS) entry which is preliminary data.</text>
</comment>
<dbReference type="PROSITE" id="PS00137">
    <property type="entry name" value="SUBTILASE_HIS"/>
    <property type="match status" value="1"/>
</dbReference>
<dbReference type="InterPro" id="IPR015500">
    <property type="entry name" value="Peptidase_S8_subtilisin-rel"/>
</dbReference>
<dbReference type="PROSITE" id="PS00138">
    <property type="entry name" value="SUBTILASE_SER"/>
    <property type="match status" value="1"/>
</dbReference>
<dbReference type="EMBL" id="RBTP01000073">
    <property type="protein sequence ID" value="RMT77239.1"/>
    <property type="molecule type" value="Genomic_DNA"/>
</dbReference>
<dbReference type="Pfam" id="PF00082">
    <property type="entry name" value="Peptidase_S8"/>
    <property type="match status" value="1"/>
</dbReference>
<evidence type="ECO:0000256" key="5">
    <source>
        <dbReference type="PROSITE-ProRule" id="PRU01240"/>
    </source>
</evidence>
<dbReference type="InterPro" id="IPR036852">
    <property type="entry name" value="Peptidase_S8/S53_dom_sf"/>
</dbReference>
<feature type="signal peptide" evidence="7">
    <location>
        <begin position="1"/>
        <end position="39"/>
    </location>
</feature>
<keyword evidence="2" id="KW-0645">Protease</keyword>
<comment type="similarity">
    <text evidence="1 5">Belongs to the peptidase S8 family.</text>
</comment>